<feature type="domain" description="Histidine kinase" evidence="5">
    <location>
        <begin position="262"/>
        <end position="464"/>
    </location>
</feature>
<dbReference type="SUPFAM" id="SSF55781">
    <property type="entry name" value="GAF domain-like"/>
    <property type="match status" value="1"/>
</dbReference>
<dbReference type="InterPro" id="IPR003018">
    <property type="entry name" value="GAF"/>
</dbReference>
<dbReference type="STRING" id="479434.Sthe_0156"/>
<dbReference type="PANTHER" id="PTHR24421:SF61">
    <property type="entry name" value="OXYGEN SENSOR HISTIDINE KINASE NREB"/>
    <property type="match status" value="1"/>
</dbReference>
<dbReference type="GO" id="GO:0016020">
    <property type="term" value="C:membrane"/>
    <property type="evidence" value="ECO:0007669"/>
    <property type="project" value="InterPro"/>
</dbReference>
<feature type="transmembrane region" description="Helical" evidence="4">
    <location>
        <begin position="21"/>
        <end position="39"/>
    </location>
</feature>
<sequence length="492" mass="53940">MNGVSRQTWLSISGTPELRRLKWVAILAPVVFLAALEAMRHIIYPSLFHSWPGYLLLAGIVLIGTLFFAEAIFKVIGRMQASLAEQNQELLALHEAGLAITSQLDLQTVLQKVVDEARELVGARYGALTLLSEEGWPEAFLTSGLTPEERERIGPEPVGHGMLGVVMSDGVVLRIPDVTKDPRSFGFPPHHPVMRSLLAVPIRSHGRILGSLYLTEKEGASEFDAADQARLERFATQTALAIENARLHQRVQALAIAEERERIAREMHDSLAQVLGYVNTKAQAAQELLRNGQQERASEQIGQLAQAARDAYADVRENILGLRTSLEREREFLETLQDYLQRWQDQSGIPVDFRTTPAGITDLRLSPLAELQLLRIIQEALANVRKHSGASRATVHIHRSAGWIGATVEDNGSGFDPSTIGRSAFPRFGLATMRERAQAVGGTLEIRSAPGEGTRVAVRLPVGAAFVPADVRPVESVSTAASKGEVDESHNR</sequence>
<organism evidence="6 7">
    <name type="scientific">Sphaerobacter thermophilus (strain ATCC 49802 / DSM 20745 / KCCM 41009 / NCIMB 13125 / S 6022)</name>
    <dbReference type="NCBI Taxonomy" id="479434"/>
    <lineage>
        <taxon>Bacteria</taxon>
        <taxon>Pseudomonadati</taxon>
        <taxon>Thermomicrobiota</taxon>
        <taxon>Thermomicrobia</taxon>
        <taxon>Sphaerobacterales</taxon>
        <taxon>Sphaerobacterineae</taxon>
        <taxon>Sphaerobacteraceae</taxon>
        <taxon>Sphaerobacter</taxon>
    </lineage>
</organism>
<dbReference type="InterPro" id="IPR011712">
    <property type="entry name" value="Sig_transdc_His_kin_sub3_dim/P"/>
</dbReference>
<evidence type="ECO:0000256" key="1">
    <source>
        <dbReference type="ARBA" id="ARBA00022679"/>
    </source>
</evidence>
<keyword evidence="4" id="KW-0472">Membrane</keyword>
<evidence type="ECO:0000256" key="2">
    <source>
        <dbReference type="ARBA" id="ARBA00022777"/>
    </source>
</evidence>
<dbReference type="CDD" id="cd16917">
    <property type="entry name" value="HATPase_UhpB-NarQ-NarX-like"/>
    <property type="match status" value="1"/>
</dbReference>
<evidence type="ECO:0000313" key="6">
    <source>
        <dbReference type="EMBL" id="ACZ37595.1"/>
    </source>
</evidence>
<dbReference type="InterPro" id="IPR036890">
    <property type="entry name" value="HATPase_C_sf"/>
</dbReference>
<keyword evidence="7" id="KW-1185">Reference proteome</keyword>
<keyword evidence="3" id="KW-0902">Two-component regulatory system</keyword>
<dbReference type="SMART" id="SM00387">
    <property type="entry name" value="HATPase_c"/>
    <property type="match status" value="1"/>
</dbReference>
<dbReference type="Pfam" id="PF13185">
    <property type="entry name" value="GAF_2"/>
    <property type="match status" value="1"/>
</dbReference>
<name>D1C657_SPHTD</name>
<dbReference type="OrthoDB" id="9781904at2"/>
<accession>D1C657</accession>
<dbReference type="InterPro" id="IPR005467">
    <property type="entry name" value="His_kinase_dom"/>
</dbReference>
<dbReference type="Gene3D" id="3.30.450.40">
    <property type="match status" value="1"/>
</dbReference>
<dbReference type="InterPro" id="IPR050482">
    <property type="entry name" value="Sensor_HK_TwoCompSys"/>
</dbReference>
<dbReference type="SMART" id="SM00065">
    <property type="entry name" value="GAF"/>
    <property type="match status" value="1"/>
</dbReference>
<gene>
    <name evidence="6" type="ordered locus">Sthe_0156</name>
</gene>
<evidence type="ECO:0000259" key="5">
    <source>
        <dbReference type="PROSITE" id="PS50109"/>
    </source>
</evidence>
<dbReference type="Pfam" id="PF02518">
    <property type="entry name" value="HATPase_c"/>
    <property type="match status" value="1"/>
</dbReference>
<dbReference type="AlphaFoldDB" id="D1C657"/>
<keyword evidence="2 6" id="KW-0418">Kinase</keyword>
<dbReference type="Gene3D" id="1.20.5.1930">
    <property type="match status" value="1"/>
</dbReference>
<dbReference type="GO" id="GO:0046983">
    <property type="term" value="F:protein dimerization activity"/>
    <property type="evidence" value="ECO:0007669"/>
    <property type="project" value="InterPro"/>
</dbReference>
<evidence type="ECO:0000256" key="3">
    <source>
        <dbReference type="ARBA" id="ARBA00023012"/>
    </source>
</evidence>
<dbReference type="RefSeq" id="WP_012870643.1">
    <property type="nucleotide sequence ID" value="NC_013523.1"/>
</dbReference>
<dbReference type="Pfam" id="PF07730">
    <property type="entry name" value="HisKA_3"/>
    <property type="match status" value="1"/>
</dbReference>
<reference evidence="7" key="1">
    <citation type="submission" date="2009-11" db="EMBL/GenBank/DDBJ databases">
        <title>The complete chromosome 1 of Sphaerobacter thermophilus DSM 20745.</title>
        <authorList>
            <person name="Lucas S."/>
            <person name="Copeland A."/>
            <person name="Lapidus A."/>
            <person name="Glavina del Rio T."/>
            <person name="Dalin E."/>
            <person name="Tice H."/>
            <person name="Bruce D."/>
            <person name="Goodwin L."/>
            <person name="Pitluck S."/>
            <person name="Kyrpides N."/>
            <person name="Mavromatis K."/>
            <person name="Ivanova N."/>
            <person name="Mikhailova N."/>
            <person name="LaButti K.M."/>
            <person name="Clum A."/>
            <person name="Sun H.I."/>
            <person name="Brettin T."/>
            <person name="Detter J.C."/>
            <person name="Han C."/>
            <person name="Larimer F."/>
            <person name="Land M."/>
            <person name="Hauser L."/>
            <person name="Markowitz V."/>
            <person name="Cheng J.F."/>
            <person name="Hugenholtz P."/>
            <person name="Woyke T."/>
            <person name="Wu D."/>
            <person name="Steenblock K."/>
            <person name="Schneider S."/>
            <person name="Pukall R."/>
            <person name="Goeker M."/>
            <person name="Klenk H.P."/>
            <person name="Eisen J.A."/>
        </authorList>
    </citation>
    <scope>NUCLEOTIDE SEQUENCE [LARGE SCALE GENOMIC DNA]</scope>
    <source>
        <strain evidence="7">ATCC 49802 / DSM 20745 / S 6022</strain>
    </source>
</reference>
<protein>
    <submittedName>
        <fullName evidence="6">GAF sensor signal transduction histidine kinase</fullName>
    </submittedName>
</protein>
<dbReference type="HOGENOM" id="CLU_000445_20_13_0"/>
<dbReference type="GO" id="GO:0000155">
    <property type="term" value="F:phosphorelay sensor kinase activity"/>
    <property type="evidence" value="ECO:0007669"/>
    <property type="project" value="InterPro"/>
</dbReference>
<dbReference type="KEGG" id="sti:Sthe_0156"/>
<keyword evidence="1" id="KW-0808">Transferase</keyword>
<dbReference type="InterPro" id="IPR003594">
    <property type="entry name" value="HATPase_dom"/>
</dbReference>
<dbReference type="SUPFAM" id="SSF55874">
    <property type="entry name" value="ATPase domain of HSP90 chaperone/DNA topoisomerase II/histidine kinase"/>
    <property type="match status" value="1"/>
</dbReference>
<evidence type="ECO:0000313" key="7">
    <source>
        <dbReference type="Proteomes" id="UP000002027"/>
    </source>
</evidence>
<evidence type="ECO:0000256" key="4">
    <source>
        <dbReference type="SAM" id="Phobius"/>
    </source>
</evidence>
<proteinExistence type="predicted"/>
<keyword evidence="4" id="KW-0812">Transmembrane</keyword>
<dbReference type="Proteomes" id="UP000002027">
    <property type="component" value="Chromosome 1"/>
</dbReference>
<dbReference type="InterPro" id="IPR029016">
    <property type="entry name" value="GAF-like_dom_sf"/>
</dbReference>
<dbReference type="Gene3D" id="3.30.565.10">
    <property type="entry name" value="Histidine kinase-like ATPase, C-terminal domain"/>
    <property type="match status" value="1"/>
</dbReference>
<reference evidence="6 7" key="2">
    <citation type="journal article" date="2010" name="Stand. Genomic Sci.">
        <title>Complete genome sequence of Desulfohalobium retbaense type strain (HR(100)).</title>
        <authorList>
            <person name="Spring S."/>
            <person name="Nolan M."/>
            <person name="Lapidus A."/>
            <person name="Glavina Del Rio T."/>
            <person name="Copeland A."/>
            <person name="Tice H."/>
            <person name="Cheng J.F."/>
            <person name="Lucas S."/>
            <person name="Land M."/>
            <person name="Chen F."/>
            <person name="Bruce D."/>
            <person name="Goodwin L."/>
            <person name="Pitluck S."/>
            <person name="Ivanova N."/>
            <person name="Mavromatis K."/>
            <person name="Mikhailova N."/>
            <person name="Pati A."/>
            <person name="Chen A."/>
            <person name="Palaniappan K."/>
            <person name="Hauser L."/>
            <person name="Chang Y.J."/>
            <person name="Jeffries C.D."/>
            <person name="Munk C."/>
            <person name="Kiss H."/>
            <person name="Chain P."/>
            <person name="Han C."/>
            <person name="Brettin T."/>
            <person name="Detter J.C."/>
            <person name="Schuler E."/>
            <person name="Goker M."/>
            <person name="Rohde M."/>
            <person name="Bristow J."/>
            <person name="Eisen J.A."/>
            <person name="Markowitz V."/>
            <person name="Hugenholtz P."/>
            <person name="Kyrpides N.C."/>
            <person name="Klenk H.P."/>
        </authorList>
    </citation>
    <scope>NUCLEOTIDE SEQUENCE [LARGE SCALE GENOMIC DNA]</scope>
    <source>
        <strain evidence="7">ATCC 49802 / DSM 20745 / S 6022</strain>
    </source>
</reference>
<feature type="transmembrane region" description="Helical" evidence="4">
    <location>
        <begin position="51"/>
        <end position="73"/>
    </location>
</feature>
<dbReference type="PANTHER" id="PTHR24421">
    <property type="entry name" value="NITRATE/NITRITE SENSOR PROTEIN NARX-RELATED"/>
    <property type="match status" value="1"/>
</dbReference>
<keyword evidence="4" id="KW-1133">Transmembrane helix</keyword>
<dbReference type="EMBL" id="CP001823">
    <property type="protein sequence ID" value="ACZ37595.1"/>
    <property type="molecule type" value="Genomic_DNA"/>
</dbReference>
<dbReference type="PROSITE" id="PS50109">
    <property type="entry name" value="HIS_KIN"/>
    <property type="match status" value="1"/>
</dbReference>
<dbReference type="InParanoid" id="D1C657"/>
<dbReference type="eggNOG" id="COG3850">
    <property type="taxonomic scope" value="Bacteria"/>
</dbReference>